<dbReference type="InterPro" id="IPR036291">
    <property type="entry name" value="NAD(P)-bd_dom_sf"/>
</dbReference>
<dbReference type="InterPro" id="IPR050425">
    <property type="entry name" value="NAD(P)_dehydrat-like"/>
</dbReference>
<dbReference type="SUPFAM" id="SSF51735">
    <property type="entry name" value="NAD(P)-binding Rossmann-fold domains"/>
    <property type="match status" value="1"/>
</dbReference>
<feature type="domain" description="NAD-dependent epimerase/dehydratase" evidence="3">
    <location>
        <begin position="11"/>
        <end position="91"/>
    </location>
</feature>
<dbReference type="OrthoDB" id="2735536at2759"/>
<dbReference type="Pfam" id="PF01370">
    <property type="entry name" value="Epimerase"/>
    <property type="match status" value="1"/>
</dbReference>
<evidence type="ECO:0000313" key="4">
    <source>
        <dbReference type="EMBL" id="PON97542.1"/>
    </source>
</evidence>
<dbReference type="InterPro" id="IPR001509">
    <property type="entry name" value="Epimerase_deHydtase"/>
</dbReference>
<keyword evidence="1" id="KW-0521">NADP</keyword>
<dbReference type="PANTHER" id="PTHR10366">
    <property type="entry name" value="NAD DEPENDENT EPIMERASE/DEHYDRATASE"/>
    <property type="match status" value="1"/>
</dbReference>
<evidence type="ECO:0000256" key="2">
    <source>
        <dbReference type="ARBA" id="ARBA00023002"/>
    </source>
</evidence>
<proteinExistence type="predicted"/>
<dbReference type="PANTHER" id="PTHR10366:SF696">
    <property type="entry name" value="OS07G0601900 PROTEIN"/>
    <property type="match status" value="1"/>
</dbReference>
<dbReference type="EMBL" id="JXTC01000031">
    <property type="protein sequence ID" value="PON97542.1"/>
    <property type="molecule type" value="Genomic_DNA"/>
</dbReference>
<accession>A0A2P5FIC6</accession>
<comment type="caution">
    <text evidence="4">The sequence shown here is derived from an EMBL/GenBank/DDBJ whole genome shotgun (WGS) entry which is preliminary data.</text>
</comment>
<dbReference type="STRING" id="63057.A0A2P5FIC6"/>
<sequence length="101" mass="11264">MEKNHNSEYKVCVTGGAGFIASWLVNKLLQKGYTVHAALRNLEDDSKVGVLKSLQGAEARLVLFKADIYTPEEFENAIKGCQYVFHVATTLFHTEGPDYKV</sequence>
<dbReference type="AlphaFoldDB" id="A0A2P5FIC6"/>
<gene>
    <name evidence="4" type="ORF">TorRG33x02_067440</name>
</gene>
<organism evidence="4 5">
    <name type="scientific">Trema orientale</name>
    <name type="common">Charcoal tree</name>
    <name type="synonym">Celtis orientalis</name>
    <dbReference type="NCBI Taxonomy" id="63057"/>
    <lineage>
        <taxon>Eukaryota</taxon>
        <taxon>Viridiplantae</taxon>
        <taxon>Streptophyta</taxon>
        <taxon>Embryophyta</taxon>
        <taxon>Tracheophyta</taxon>
        <taxon>Spermatophyta</taxon>
        <taxon>Magnoliopsida</taxon>
        <taxon>eudicotyledons</taxon>
        <taxon>Gunneridae</taxon>
        <taxon>Pentapetalae</taxon>
        <taxon>rosids</taxon>
        <taxon>fabids</taxon>
        <taxon>Rosales</taxon>
        <taxon>Cannabaceae</taxon>
        <taxon>Trema</taxon>
    </lineage>
</organism>
<dbReference type="InParanoid" id="A0A2P5FIC6"/>
<keyword evidence="5" id="KW-1185">Reference proteome</keyword>
<dbReference type="Gene3D" id="3.40.50.720">
    <property type="entry name" value="NAD(P)-binding Rossmann-like Domain"/>
    <property type="match status" value="1"/>
</dbReference>
<dbReference type="Proteomes" id="UP000237000">
    <property type="component" value="Unassembled WGS sequence"/>
</dbReference>
<protein>
    <submittedName>
        <fullName evidence="4">NAD(P)-binding domain containing protein</fullName>
    </submittedName>
</protein>
<keyword evidence="2" id="KW-0560">Oxidoreductase</keyword>
<evidence type="ECO:0000256" key="1">
    <source>
        <dbReference type="ARBA" id="ARBA00022857"/>
    </source>
</evidence>
<dbReference type="GO" id="GO:0016616">
    <property type="term" value="F:oxidoreductase activity, acting on the CH-OH group of donors, NAD or NADP as acceptor"/>
    <property type="evidence" value="ECO:0007669"/>
    <property type="project" value="TreeGrafter"/>
</dbReference>
<reference evidence="5" key="1">
    <citation type="submission" date="2016-06" db="EMBL/GenBank/DDBJ databases">
        <title>Parallel loss of symbiosis genes in relatives of nitrogen-fixing non-legume Parasponia.</title>
        <authorList>
            <person name="Van Velzen R."/>
            <person name="Holmer R."/>
            <person name="Bu F."/>
            <person name="Rutten L."/>
            <person name="Van Zeijl A."/>
            <person name="Liu W."/>
            <person name="Santuari L."/>
            <person name="Cao Q."/>
            <person name="Sharma T."/>
            <person name="Shen D."/>
            <person name="Roswanjaya Y."/>
            <person name="Wardhani T."/>
            <person name="Kalhor M.S."/>
            <person name="Jansen J."/>
            <person name="Van den Hoogen J."/>
            <person name="Gungor B."/>
            <person name="Hartog M."/>
            <person name="Hontelez J."/>
            <person name="Verver J."/>
            <person name="Yang W.-C."/>
            <person name="Schijlen E."/>
            <person name="Repin R."/>
            <person name="Schilthuizen M."/>
            <person name="Schranz E."/>
            <person name="Heidstra R."/>
            <person name="Miyata K."/>
            <person name="Fedorova E."/>
            <person name="Kohlen W."/>
            <person name="Bisseling T."/>
            <person name="Smit S."/>
            <person name="Geurts R."/>
        </authorList>
    </citation>
    <scope>NUCLEOTIDE SEQUENCE [LARGE SCALE GENOMIC DNA]</scope>
    <source>
        <strain evidence="5">cv. RG33-2</strain>
    </source>
</reference>
<evidence type="ECO:0000313" key="5">
    <source>
        <dbReference type="Proteomes" id="UP000237000"/>
    </source>
</evidence>
<evidence type="ECO:0000259" key="3">
    <source>
        <dbReference type="Pfam" id="PF01370"/>
    </source>
</evidence>
<name>A0A2P5FIC6_TREOI</name>